<evidence type="ECO:0000313" key="9">
    <source>
        <dbReference type="EMBL" id="MEN7537045.1"/>
    </source>
</evidence>
<dbReference type="Pfam" id="PF01794">
    <property type="entry name" value="Ferric_reduct"/>
    <property type="match status" value="1"/>
</dbReference>
<evidence type="ECO:0000256" key="4">
    <source>
        <dbReference type="ARBA" id="ARBA00022989"/>
    </source>
</evidence>
<keyword evidence="10" id="KW-1185">Reference proteome</keyword>
<proteinExistence type="predicted"/>
<comment type="caution">
    <text evidence="9">The sequence shown here is derived from an EMBL/GenBank/DDBJ whole genome shotgun (WGS) entry which is preliminary data.</text>
</comment>
<evidence type="ECO:0000256" key="2">
    <source>
        <dbReference type="ARBA" id="ARBA00022448"/>
    </source>
</evidence>
<evidence type="ECO:0000256" key="6">
    <source>
        <dbReference type="ARBA" id="ARBA00023136"/>
    </source>
</evidence>
<reference evidence="9 10" key="1">
    <citation type="submission" date="2024-05" db="EMBL/GenBank/DDBJ databases">
        <authorList>
            <person name="Park S."/>
        </authorList>
    </citation>
    <scope>NUCLEOTIDE SEQUENCE [LARGE SCALE GENOMIC DNA]</scope>
    <source>
        <strain evidence="9 10">DGU5</strain>
    </source>
</reference>
<feature type="transmembrane region" description="Helical" evidence="7">
    <location>
        <begin position="112"/>
        <end position="131"/>
    </location>
</feature>
<evidence type="ECO:0000259" key="8">
    <source>
        <dbReference type="Pfam" id="PF01794"/>
    </source>
</evidence>
<comment type="subcellular location">
    <subcellularLocation>
        <location evidence="1">Membrane</location>
        <topology evidence="1">Multi-pass membrane protein</topology>
    </subcellularLocation>
</comment>
<protein>
    <submittedName>
        <fullName evidence="9">Ferric reductase-like transmembrane domain-containing protein</fullName>
    </submittedName>
</protein>
<dbReference type="PANTHER" id="PTHR36964">
    <property type="entry name" value="PROTEIN-METHIONINE-SULFOXIDE REDUCTASE HEME-BINDING SUBUNIT MSRQ"/>
    <property type="match status" value="1"/>
</dbReference>
<name>A0ABV0CW00_9SPHN</name>
<gene>
    <name evidence="9" type="ORF">ABDJ38_07645</name>
</gene>
<keyword evidence="3 7" id="KW-0812">Transmembrane</keyword>
<dbReference type="Proteomes" id="UP001484535">
    <property type="component" value="Unassembled WGS sequence"/>
</dbReference>
<feature type="transmembrane region" description="Helical" evidence="7">
    <location>
        <begin position="71"/>
        <end position="92"/>
    </location>
</feature>
<feature type="domain" description="Ferric oxidoreductase" evidence="8">
    <location>
        <begin position="38"/>
        <end position="152"/>
    </location>
</feature>
<feature type="transmembrane region" description="Helical" evidence="7">
    <location>
        <begin position="143"/>
        <end position="159"/>
    </location>
</feature>
<keyword evidence="2" id="KW-0813">Transport</keyword>
<dbReference type="PANTHER" id="PTHR36964:SF1">
    <property type="entry name" value="PROTEIN-METHIONINE-SULFOXIDE REDUCTASE HEME-BINDING SUBUNIT MSRQ"/>
    <property type="match status" value="1"/>
</dbReference>
<evidence type="ECO:0000256" key="5">
    <source>
        <dbReference type="ARBA" id="ARBA00023004"/>
    </source>
</evidence>
<dbReference type="RefSeq" id="WP_346784494.1">
    <property type="nucleotide sequence ID" value="NZ_JBDLBR010000002.1"/>
</dbReference>
<evidence type="ECO:0000256" key="7">
    <source>
        <dbReference type="SAM" id="Phobius"/>
    </source>
</evidence>
<accession>A0ABV0CW00</accession>
<feature type="transmembrane region" description="Helical" evidence="7">
    <location>
        <begin position="165"/>
        <end position="183"/>
    </location>
</feature>
<evidence type="ECO:0000313" key="10">
    <source>
        <dbReference type="Proteomes" id="UP001484535"/>
    </source>
</evidence>
<dbReference type="InterPro" id="IPR022837">
    <property type="entry name" value="MsrQ-like"/>
</dbReference>
<evidence type="ECO:0000256" key="3">
    <source>
        <dbReference type="ARBA" id="ARBA00022692"/>
    </source>
</evidence>
<feature type="transmembrane region" description="Helical" evidence="7">
    <location>
        <begin position="41"/>
        <end position="59"/>
    </location>
</feature>
<keyword evidence="5" id="KW-0408">Iron</keyword>
<dbReference type="InterPro" id="IPR013130">
    <property type="entry name" value="Fe3_Rdtase_TM_dom"/>
</dbReference>
<keyword evidence="6 7" id="KW-0472">Membrane</keyword>
<evidence type="ECO:0000256" key="1">
    <source>
        <dbReference type="ARBA" id="ARBA00004141"/>
    </source>
</evidence>
<organism evidence="9 10">
    <name type="scientific">Aurantiacibacter flavus</name>
    <dbReference type="NCBI Taxonomy" id="3145232"/>
    <lineage>
        <taxon>Bacteria</taxon>
        <taxon>Pseudomonadati</taxon>
        <taxon>Pseudomonadota</taxon>
        <taxon>Alphaproteobacteria</taxon>
        <taxon>Sphingomonadales</taxon>
        <taxon>Erythrobacteraceae</taxon>
        <taxon>Aurantiacibacter</taxon>
    </lineage>
</organism>
<keyword evidence="4 7" id="KW-1133">Transmembrane helix</keyword>
<sequence>MIGKLRPLVWLLLALPALLMLYQLASGETFAFKLLHPTGELALRLMVLALMVGPLIAIFGRNRFLLGWLALRRNIGVAAFIYGLLHLVFYVMDMAAIGPILDEFWLPGIWTGWLSFALMLAAATISADWAVKVLGPWWQRVQYAVYGAVLIGALHWYWLDNNAGPALVHLAPLLILWALRGVIKRNRRARKKAREKEHLA</sequence>
<dbReference type="EMBL" id="JBDLBR010000002">
    <property type="protein sequence ID" value="MEN7537045.1"/>
    <property type="molecule type" value="Genomic_DNA"/>
</dbReference>